<dbReference type="OrthoDB" id="510717at2"/>
<evidence type="ECO:0000313" key="2">
    <source>
        <dbReference type="Proteomes" id="UP000268857"/>
    </source>
</evidence>
<reference evidence="1 2" key="1">
    <citation type="journal article" date="2019" name="Genome Biol. Evol.">
        <title>Day and night: Metabolic profiles and evolutionary relationships of six axenic non-marine cyanobacteria.</title>
        <authorList>
            <person name="Will S.E."/>
            <person name="Henke P."/>
            <person name="Boedeker C."/>
            <person name="Huang S."/>
            <person name="Brinkmann H."/>
            <person name="Rohde M."/>
            <person name="Jarek M."/>
            <person name="Friedl T."/>
            <person name="Seufert S."/>
            <person name="Schumacher M."/>
            <person name="Overmann J."/>
            <person name="Neumann-Schaal M."/>
            <person name="Petersen J."/>
        </authorList>
    </citation>
    <scope>NUCLEOTIDE SEQUENCE [LARGE SCALE GENOMIC DNA]</scope>
    <source>
        <strain evidence="1 2">PCC 6912</strain>
    </source>
</reference>
<sequence>MLKFHASQDLTMNVPNQAVPIEHYLRQPQRLVQAVTDRTQVEQLSPSEFRLKLRPLNFMMFSFQPTVDLQVWAQADGTINLRSLACEIHGVEYLKKSFQFNLTGNLSPESRGTATLLKGRADLTVQVELPPALFLTPKSILETAGNTFLHGILLTMKHRLERQLARDYQAWAKSMQVSADTSTMIPITNPVT</sequence>
<name>A0A3S0XZ03_CHLFR</name>
<proteinExistence type="predicted"/>
<dbReference type="InterPro" id="IPR018971">
    <property type="entry name" value="DUF1997"/>
</dbReference>
<dbReference type="RefSeq" id="WP_016879255.1">
    <property type="nucleotide sequence ID" value="NZ_AJLN01000040.1"/>
</dbReference>
<comment type="caution">
    <text evidence="1">The sequence shown here is derived from an EMBL/GenBank/DDBJ whole genome shotgun (WGS) entry which is preliminary data.</text>
</comment>
<evidence type="ECO:0008006" key="3">
    <source>
        <dbReference type="Google" id="ProtNLM"/>
    </source>
</evidence>
<dbReference type="Proteomes" id="UP000268857">
    <property type="component" value="Unassembled WGS sequence"/>
</dbReference>
<organism evidence="1 2">
    <name type="scientific">Chlorogloeopsis fritschii PCC 6912</name>
    <dbReference type="NCBI Taxonomy" id="211165"/>
    <lineage>
        <taxon>Bacteria</taxon>
        <taxon>Bacillati</taxon>
        <taxon>Cyanobacteriota</taxon>
        <taxon>Cyanophyceae</taxon>
        <taxon>Nostocales</taxon>
        <taxon>Chlorogloeopsidaceae</taxon>
        <taxon>Chlorogloeopsis</taxon>
    </lineage>
</organism>
<dbReference type="EMBL" id="RSCJ01000005">
    <property type="protein sequence ID" value="RUR84216.1"/>
    <property type="molecule type" value="Genomic_DNA"/>
</dbReference>
<evidence type="ECO:0000313" key="1">
    <source>
        <dbReference type="EMBL" id="RUR84216.1"/>
    </source>
</evidence>
<dbReference type="PANTHER" id="PTHR34133">
    <property type="entry name" value="OS07G0633000 PROTEIN"/>
    <property type="match status" value="1"/>
</dbReference>
<gene>
    <name evidence="1" type="ORF">PCC6912_18100</name>
</gene>
<keyword evidence="2" id="KW-1185">Reference proteome</keyword>
<dbReference type="STRING" id="211165.GCA_000317285_00692"/>
<dbReference type="Pfam" id="PF09366">
    <property type="entry name" value="DUF1997"/>
    <property type="match status" value="1"/>
</dbReference>
<protein>
    <recommendedName>
        <fullName evidence="3">DUF1997 domain-containing protein</fullName>
    </recommendedName>
</protein>
<dbReference type="PANTHER" id="PTHR34133:SF8">
    <property type="entry name" value="OS07G0633000 PROTEIN"/>
    <property type="match status" value="1"/>
</dbReference>
<dbReference type="AlphaFoldDB" id="A0A3S0XZ03"/>
<accession>A0A3S0XZ03</accession>